<dbReference type="GO" id="GO:0035556">
    <property type="term" value="P:intracellular signal transduction"/>
    <property type="evidence" value="ECO:0007669"/>
    <property type="project" value="TreeGrafter"/>
</dbReference>
<keyword evidence="2" id="KW-0067">ATP-binding</keyword>
<evidence type="ECO:0000256" key="3">
    <source>
        <dbReference type="SAM" id="MobiDB-lite"/>
    </source>
</evidence>
<dbReference type="Proteomes" id="UP001320245">
    <property type="component" value="Unassembled WGS sequence"/>
</dbReference>
<name>A0AAN9UI08_9PEZI</name>
<organism evidence="5 6">
    <name type="scientific">Cytospora paraplurivora</name>
    <dbReference type="NCBI Taxonomy" id="2898453"/>
    <lineage>
        <taxon>Eukaryota</taxon>
        <taxon>Fungi</taxon>
        <taxon>Dikarya</taxon>
        <taxon>Ascomycota</taxon>
        <taxon>Pezizomycotina</taxon>
        <taxon>Sordariomycetes</taxon>
        <taxon>Sordariomycetidae</taxon>
        <taxon>Diaporthales</taxon>
        <taxon>Cytosporaceae</taxon>
        <taxon>Cytospora</taxon>
    </lineage>
</organism>
<protein>
    <recommendedName>
        <fullName evidence="4">Protein kinase domain-containing protein</fullName>
    </recommendedName>
</protein>
<keyword evidence="6" id="KW-1185">Reference proteome</keyword>
<dbReference type="GO" id="GO:0005524">
    <property type="term" value="F:ATP binding"/>
    <property type="evidence" value="ECO:0007669"/>
    <property type="project" value="UniProtKB-KW"/>
</dbReference>
<dbReference type="InterPro" id="IPR008271">
    <property type="entry name" value="Ser/Thr_kinase_AS"/>
</dbReference>
<dbReference type="AlphaFoldDB" id="A0AAN9UI08"/>
<dbReference type="SUPFAM" id="SSF56112">
    <property type="entry name" value="Protein kinase-like (PK-like)"/>
    <property type="match status" value="1"/>
</dbReference>
<dbReference type="PROSITE" id="PS50011">
    <property type="entry name" value="PROTEIN_KINASE_DOM"/>
    <property type="match status" value="1"/>
</dbReference>
<dbReference type="PANTHER" id="PTHR24346:SF30">
    <property type="entry name" value="MATERNAL EMBRYONIC LEUCINE ZIPPER KINASE"/>
    <property type="match status" value="1"/>
</dbReference>
<feature type="domain" description="Protein kinase" evidence="4">
    <location>
        <begin position="323"/>
        <end position="613"/>
    </location>
</feature>
<dbReference type="GO" id="GO:0004674">
    <property type="term" value="F:protein serine/threonine kinase activity"/>
    <property type="evidence" value="ECO:0007669"/>
    <property type="project" value="TreeGrafter"/>
</dbReference>
<dbReference type="Pfam" id="PF00069">
    <property type="entry name" value="Pkinase"/>
    <property type="match status" value="1"/>
</dbReference>
<dbReference type="PANTHER" id="PTHR24346">
    <property type="entry name" value="MAP/MICROTUBULE AFFINITY-REGULATING KINASE"/>
    <property type="match status" value="1"/>
</dbReference>
<dbReference type="CDD" id="cd00180">
    <property type="entry name" value="PKc"/>
    <property type="match status" value="1"/>
</dbReference>
<proteinExistence type="predicted"/>
<evidence type="ECO:0000313" key="6">
    <source>
        <dbReference type="Proteomes" id="UP001320245"/>
    </source>
</evidence>
<dbReference type="Gene3D" id="3.30.200.20">
    <property type="entry name" value="Phosphorylase Kinase, domain 1"/>
    <property type="match status" value="1"/>
</dbReference>
<dbReference type="GO" id="GO:0005737">
    <property type="term" value="C:cytoplasm"/>
    <property type="evidence" value="ECO:0007669"/>
    <property type="project" value="TreeGrafter"/>
</dbReference>
<dbReference type="InterPro" id="IPR011009">
    <property type="entry name" value="Kinase-like_dom_sf"/>
</dbReference>
<evidence type="ECO:0000256" key="2">
    <source>
        <dbReference type="ARBA" id="ARBA00022840"/>
    </source>
</evidence>
<evidence type="ECO:0000256" key="1">
    <source>
        <dbReference type="ARBA" id="ARBA00022741"/>
    </source>
</evidence>
<feature type="region of interest" description="Disordered" evidence="3">
    <location>
        <begin position="50"/>
        <end position="76"/>
    </location>
</feature>
<feature type="region of interest" description="Disordered" evidence="3">
    <location>
        <begin position="1"/>
        <end position="29"/>
    </location>
</feature>
<dbReference type="SMART" id="SM00220">
    <property type="entry name" value="S_TKc"/>
    <property type="match status" value="1"/>
</dbReference>
<gene>
    <name evidence="5" type="ORF">SLS53_003832</name>
</gene>
<dbReference type="Gene3D" id="1.10.510.10">
    <property type="entry name" value="Transferase(Phosphotransferase) domain 1"/>
    <property type="match status" value="1"/>
</dbReference>
<evidence type="ECO:0000313" key="5">
    <source>
        <dbReference type="EMBL" id="KAK7743813.1"/>
    </source>
</evidence>
<feature type="region of interest" description="Disordered" evidence="3">
    <location>
        <begin position="247"/>
        <end position="281"/>
    </location>
</feature>
<evidence type="ECO:0000259" key="4">
    <source>
        <dbReference type="PROSITE" id="PS50011"/>
    </source>
</evidence>
<dbReference type="PROSITE" id="PS00108">
    <property type="entry name" value="PROTEIN_KINASE_ST"/>
    <property type="match status" value="1"/>
</dbReference>
<sequence>MAARIPDASRSVDSGGTDGAETNPFNESHFDRLREQGIIKSNTTACILAGVPDAPRTDDDNTDGAETNPDGLREQGVVKSGLISQHGVLKHEQHHDDSDAIPPRLGIHQLELEQAPQLRILFQEYEGDTKVTLTAEKTKKFPVNAAGTPNVLGAMHSRAEIVWSCKAGRINVTILPIPWKDNILLFNKGDSTLFVESAPNGLDMFEIQTSEYAVVYPGFWQLCNRETTLEILLRPRRYRLLLKDDAMKRTAEQPPPTSKRFKHSTGAAVTGAAEHPSSVAQNQKTIIRPTVVDVDMLTSIGLGQNQTLNVVDNATGQLEYSIKRIDGYLKRGDYTDVFKAAWKDGSSQPAVVAVKLHKVAAAAEPHDIAATARRWKRELEVHRYLEHPCIAKLLAFDSRLLSLVIEHRDSHDLATPYWCFPSGPDAGFFKGSLDDACHILADISSALAYFADQGLVHNDIKAGNILYRGTDSTANARAVVIDFGLSRNVKSQINDFGGGSPWYLAPEWMLLGRRGPLADVFSLGVVMLYLLRRITIPDKGRGWNVNAIQQHAPEAINSMTAWLAHVRRRGGELHGAGASSKETKVWSLVRRMLLKENTRISARDLANQSAEWAS</sequence>
<dbReference type="InterPro" id="IPR000719">
    <property type="entry name" value="Prot_kinase_dom"/>
</dbReference>
<dbReference type="EMBL" id="JAJSPL020000012">
    <property type="protein sequence ID" value="KAK7743813.1"/>
    <property type="molecule type" value="Genomic_DNA"/>
</dbReference>
<accession>A0AAN9UI08</accession>
<reference evidence="5 6" key="1">
    <citation type="journal article" date="2023" name="PLoS ONE">
        <title>Cytospora paraplurivora sp. nov. isolated from orchards with fruit tree decline syndrome in Ontario, Canada.</title>
        <authorList>
            <person name="Ilyukhin E."/>
            <person name="Nguyen H.D.T."/>
            <person name="Castle A.J."/>
            <person name="Ellouze W."/>
        </authorList>
    </citation>
    <scope>NUCLEOTIDE SEQUENCE [LARGE SCALE GENOMIC DNA]</scope>
    <source>
        <strain evidence="5 6">FDS-564</strain>
    </source>
</reference>
<keyword evidence="1" id="KW-0547">Nucleotide-binding</keyword>
<comment type="caution">
    <text evidence="5">The sequence shown here is derived from an EMBL/GenBank/DDBJ whole genome shotgun (WGS) entry which is preliminary data.</text>
</comment>